<accession>A0A5N5X4B3</accession>
<dbReference type="Proteomes" id="UP000326565">
    <property type="component" value="Unassembled WGS sequence"/>
</dbReference>
<gene>
    <name evidence="2" type="ORF">BDV29DRAFT_171687</name>
</gene>
<name>A0A5N5X4B3_9EURO</name>
<evidence type="ECO:0000313" key="2">
    <source>
        <dbReference type="EMBL" id="KAB8075571.1"/>
    </source>
</evidence>
<evidence type="ECO:0000313" key="3">
    <source>
        <dbReference type="Proteomes" id="UP000326565"/>
    </source>
</evidence>
<evidence type="ECO:0000256" key="1">
    <source>
        <dbReference type="SAM" id="MobiDB-lite"/>
    </source>
</evidence>
<feature type="region of interest" description="Disordered" evidence="1">
    <location>
        <begin position="67"/>
        <end position="86"/>
    </location>
</feature>
<dbReference type="AlphaFoldDB" id="A0A5N5X4B3"/>
<proteinExistence type="predicted"/>
<reference evidence="2 3" key="1">
    <citation type="submission" date="2019-04" db="EMBL/GenBank/DDBJ databases">
        <title>Friends and foes A comparative genomics study of 23 Aspergillus species from section Flavi.</title>
        <authorList>
            <consortium name="DOE Joint Genome Institute"/>
            <person name="Kjaerbolling I."/>
            <person name="Vesth T."/>
            <person name="Frisvad J.C."/>
            <person name="Nybo J.L."/>
            <person name="Theobald S."/>
            <person name="Kildgaard S."/>
            <person name="Isbrandt T."/>
            <person name="Kuo A."/>
            <person name="Sato A."/>
            <person name="Lyhne E.K."/>
            <person name="Kogle M.E."/>
            <person name="Wiebenga A."/>
            <person name="Kun R.S."/>
            <person name="Lubbers R.J."/>
            <person name="Makela M.R."/>
            <person name="Barry K."/>
            <person name="Chovatia M."/>
            <person name="Clum A."/>
            <person name="Daum C."/>
            <person name="Haridas S."/>
            <person name="He G."/>
            <person name="LaButti K."/>
            <person name="Lipzen A."/>
            <person name="Mondo S."/>
            <person name="Riley R."/>
            <person name="Salamov A."/>
            <person name="Simmons B.A."/>
            <person name="Magnuson J.K."/>
            <person name="Henrissat B."/>
            <person name="Mortensen U.H."/>
            <person name="Larsen T.O."/>
            <person name="Devries R.P."/>
            <person name="Grigoriev I.V."/>
            <person name="Machida M."/>
            <person name="Baker S.E."/>
            <person name="Andersen M.R."/>
        </authorList>
    </citation>
    <scope>NUCLEOTIDE SEQUENCE [LARGE SCALE GENOMIC DNA]</scope>
    <source>
        <strain evidence="2 3">CBS 151.66</strain>
    </source>
</reference>
<sequence>MPDHVLPLILIRGGAPGRAPHASPSNLLSDRFTSRPYQWTLTPSGYLTTPSNAQANQSRFPECLDATPFSPPPILTSEMEIPPKKG</sequence>
<protein>
    <submittedName>
        <fullName evidence="2">Uncharacterized protein</fullName>
    </submittedName>
</protein>
<dbReference type="EMBL" id="ML732192">
    <property type="protein sequence ID" value="KAB8075571.1"/>
    <property type="molecule type" value="Genomic_DNA"/>
</dbReference>
<keyword evidence="3" id="KW-1185">Reference proteome</keyword>
<organism evidence="2 3">
    <name type="scientific">Aspergillus leporis</name>
    <dbReference type="NCBI Taxonomy" id="41062"/>
    <lineage>
        <taxon>Eukaryota</taxon>
        <taxon>Fungi</taxon>
        <taxon>Dikarya</taxon>
        <taxon>Ascomycota</taxon>
        <taxon>Pezizomycotina</taxon>
        <taxon>Eurotiomycetes</taxon>
        <taxon>Eurotiomycetidae</taxon>
        <taxon>Eurotiales</taxon>
        <taxon>Aspergillaceae</taxon>
        <taxon>Aspergillus</taxon>
        <taxon>Aspergillus subgen. Circumdati</taxon>
    </lineage>
</organism>